<dbReference type="OrthoDB" id="10376330at2759"/>
<name>A0A3R7FKD4_CLOSI</name>
<reference evidence="1 2" key="1">
    <citation type="journal article" date="2018" name="Biotechnol. Adv.">
        <title>Improved genomic resources and new bioinformatic workflow for the carcinogenic parasite Clonorchis sinensis: Biotechnological implications.</title>
        <authorList>
            <person name="Wang D."/>
            <person name="Korhonen P.K."/>
            <person name="Gasser R.B."/>
            <person name="Young N.D."/>
        </authorList>
    </citation>
    <scope>NUCLEOTIDE SEQUENCE [LARGE SCALE GENOMIC DNA]</scope>
    <source>
        <strain evidence="1">Cs-k2</strain>
    </source>
</reference>
<comment type="caution">
    <text evidence="1">The sequence shown here is derived from an EMBL/GenBank/DDBJ whole genome shotgun (WGS) entry which is preliminary data.</text>
</comment>
<dbReference type="InParanoid" id="A0A3R7FKD4"/>
<protein>
    <submittedName>
        <fullName evidence="1">Uncharacterized protein</fullName>
    </submittedName>
</protein>
<evidence type="ECO:0000313" key="2">
    <source>
        <dbReference type="Proteomes" id="UP000286415"/>
    </source>
</evidence>
<accession>A0A3R7FKD4</accession>
<proteinExistence type="predicted"/>
<gene>
    <name evidence="1" type="ORF">CSKR_108639</name>
</gene>
<dbReference type="Proteomes" id="UP000286415">
    <property type="component" value="Unassembled WGS sequence"/>
</dbReference>
<dbReference type="EMBL" id="NIRI02000042">
    <property type="protein sequence ID" value="KAG5447262.1"/>
    <property type="molecule type" value="Genomic_DNA"/>
</dbReference>
<reference evidence="1 2" key="2">
    <citation type="journal article" date="2021" name="Genomics">
        <title>High-quality reference genome for Clonorchis sinensis.</title>
        <authorList>
            <person name="Young N.D."/>
            <person name="Stroehlein A.J."/>
            <person name="Kinkar L."/>
            <person name="Wang T."/>
            <person name="Sohn W.M."/>
            <person name="Chang B.C.H."/>
            <person name="Kaur P."/>
            <person name="Weisz D."/>
            <person name="Dudchenko O."/>
            <person name="Aiden E.L."/>
            <person name="Korhonen P.K."/>
            <person name="Gasser R.B."/>
        </authorList>
    </citation>
    <scope>NUCLEOTIDE SEQUENCE [LARGE SCALE GENOMIC DNA]</scope>
    <source>
        <strain evidence="1">Cs-k2</strain>
    </source>
</reference>
<sequence>MKHEAAWCNTFSCLETTQTRDSTGFQGARWLKWLERKFAARKVRGSNPTSASRLPLSRLGQPGSIPALVLPSGSMAARHRKGVTAEQSVSQTAPYHF</sequence>
<organism evidence="1 2">
    <name type="scientific">Clonorchis sinensis</name>
    <name type="common">Chinese liver fluke</name>
    <dbReference type="NCBI Taxonomy" id="79923"/>
    <lineage>
        <taxon>Eukaryota</taxon>
        <taxon>Metazoa</taxon>
        <taxon>Spiralia</taxon>
        <taxon>Lophotrochozoa</taxon>
        <taxon>Platyhelminthes</taxon>
        <taxon>Trematoda</taxon>
        <taxon>Digenea</taxon>
        <taxon>Opisthorchiida</taxon>
        <taxon>Opisthorchiata</taxon>
        <taxon>Opisthorchiidae</taxon>
        <taxon>Clonorchis</taxon>
    </lineage>
</organism>
<dbReference type="AlphaFoldDB" id="A0A3R7FKD4"/>
<evidence type="ECO:0000313" key="1">
    <source>
        <dbReference type="EMBL" id="KAG5447262.1"/>
    </source>
</evidence>
<keyword evidence="2" id="KW-1185">Reference proteome</keyword>